<dbReference type="HAMAP" id="MF_01139">
    <property type="entry name" value="ISPT"/>
    <property type="match status" value="1"/>
</dbReference>
<dbReference type="Gene3D" id="3.40.1180.10">
    <property type="entry name" value="Decaprenyl diphosphate synthase-like"/>
    <property type="match status" value="1"/>
</dbReference>
<dbReference type="Pfam" id="PF01255">
    <property type="entry name" value="Prenyltransf"/>
    <property type="match status" value="1"/>
</dbReference>
<comment type="subunit">
    <text evidence="2">Homodimer.</text>
</comment>
<dbReference type="RefSeq" id="WP_013485511.1">
    <property type="nucleotide sequence ID" value="NC_014828.1"/>
</dbReference>
<name>E6U8S1_ETHHY</name>
<dbReference type="GO" id="GO:0016094">
    <property type="term" value="P:polyprenol biosynthetic process"/>
    <property type="evidence" value="ECO:0007669"/>
    <property type="project" value="TreeGrafter"/>
</dbReference>
<dbReference type="FunFam" id="3.40.1180.10:FF:000001">
    <property type="entry name" value="(2E,6E)-farnesyl-diphosphate-specific ditrans,polycis-undecaprenyl-diphosphate synthase"/>
    <property type="match status" value="1"/>
</dbReference>
<feature type="binding site" evidence="2">
    <location>
        <begin position="70"/>
        <end position="72"/>
    </location>
    <ligand>
        <name>substrate</name>
    </ligand>
</feature>
<accession>E6U8S1</accession>
<evidence type="ECO:0000256" key="2">
    <source>
        <dbReference type="HAMAP-Rule" id="MF_01139"/>
    </source>
</evidence>
<evidence type="ECO:0000256" key="1">
    <source>
        <dbReference type="ARBA" id="ARBA00022679"/>
    </source>
</evidence>
<dbReference type="CDD" id="cd00475">
    <property type="entry name" value="Cis_IPPS"/>
    <property type="match status" value="1"/>
</dbReference>
<feature type="binding site" evidence="2">
    <location>
        <begin position="26"/>
        <end position="29"/>
    </location>
    <ligand>
        <name>substrate</name>
    </ligand>
</feature>
<feature type="active site" evidence="2">
    <location>
        <position position="25"/>
    </location>
</feature>
<keyword evidence="2" id="KW-0460">Magnesium</keyword>
<dbReference type="EC" id="2.5.1.-" evidence="2"/>
<comment type="cofactor">
    <cofactor evidence="2">
        <name>Mg(2+)</name>
        <dbReference type="ChEBI" id="CHEBI:18420"/>
    </cofactor>
    <text evidence="2">Binds 2 magnesium ions per subunit.</text>
</comment>
<dbReference type="InterPro" id="IPR001441">
    <property type="entry name" value="UPP_synth-like"/>
</dbReference>
<protein>
    <recommendedName>
        <fullName evidence="2">Isoprenyl transferase</fullName>
        <ecNumber evidence="2">2.5.1.-</ecNumber>
    </recommendedName>
</protein>
<evidence type="ECO:0000313" key="4">
    <source>
        <dbReference type="Proteomes" id="UP000001551"/>
    </source>
</evidence>
<dbReference type="HOGENOM" id="CLU_038505_1_1_9"/>
<feature type="binding site" evidence="2">
    <location>
        <begin position="199"/>
        <end position="201"/>
    </location>
    <ligand>
        <name>substrate</name>
    </ligand>
</feature>
<proteinExistence type="inferred from homology"/>
<feature type="binding site" evidence="2">
    <location>
        <position position="42"/>
    </location>
    <ligand>
        <name>substrate</name>
    </ligand>
</feature>
<feature type="binding site" evidence="2">
    <location>
        <position position="25"/>
    </location>
    <ligand>
        <name>Mg(2+)</name>
        <dbReference type="ChEBI" id="CHEBI:18420"/>
    </ligand>
</feature>
<feature type="active site" description="Proton acceptor" evidence="2">
    <location>
        <position position="73"/>
    </location>
</feature>
<keyword evidence="1 2" id="KW-0808">Transferase</keyword>
<dbReference type="GO" id="GO:0000287">
    <property type="term" value="F:magnesium ion binding"/>
    <property type="evidence" value="ECO:0007669"/>
    <property type="project" value="UniProtKB-UniRule"/>
</dbReference>
<comment type="caution">
    <text evidence="2">Lacks conserved residue(s) required for the propagation of feature annotation.</text>
</comment>
<sequence>MFGFRKKTEAPSERILPVHIAIKMDGNRRWAKQHHVPRQAGHVAGSEAFKTIARYCNKIGVQYLTVYAFSSENWKRSEDEVSGLMSLLRKNLRDVLTIFRDENIRTRFIGDRTRLDAELQALMAETEEVSENRTGLRLNIAINYGGRPELVAAARAIAEDVRAGTLAPEAVDANVLASHLETAGQPDPDLVIMPGAEKRISNFLLWQSAYAEYWFSDVLWPDFTPDVLEQAIADFNTRKRRFGGS</sequence>
<keyword evidence="4" id="KW-1185">Reference proteome</keyword>
<dbReference type="PANTHER" id="PTHR10291">
    <property type="entry name" value="DEHYDRODOLICHYL DIPHOSPHATE SYNTHASE FAMILY MEMBER"/>
    <property type="match status" value="1"/>
</dbReference>
<organism evidence="3 4">
    <name type="scientific">Ethanoligenens harbinense (strain DSM 18485 / JCM 12961 / CGMCC 1.5033 / YUAN-3)</name>
    <dbReference type="NCBI Taxonomy" id="663278"/>
    <lineage>
        <taxon>Bacteria</taxon>
        <taxon>Bacillati</taxon>
        <taxon>Bacillota</taxon>
        <taxon>Clostridia</taxon>
        <taxon>Eubacteriales</taxon>
        <taxon>Oscillospiraceae</taxon>
        <taxon>Ethanoligenens</taxon>
    </lineage>
</organism>
<comment type="function">
    <text evidence="2">Catalyzes the condensation of isopentenyl diphosphate (IPP) with allylic pyrophosphates generating different type of terpenoids.</text>
</comment>
<dbReference type="KEGG" id="eha:Ethha_1621"/>
<feature type="binding site" evidence="2">
    <location>
        <position position="212"/>
    </location>
    <ligand>
        <name>Mg(2+)</name>
        <dbReference type="ChEBI" id="CHEBI:18420"/>
    </ligand>
</feature>
<dbReference type="GO" id="GO:0045547">
    <property type="term" value="F:ditrans,polycis-polyprenyl diphosphate synthase [(2E,6E)-farnesyl diphosphate specific] activity"/>
    <property type="evidence" value="ECO:0007669"/>
    <property type="project" value="TreeGrafter"/>
</dbReference>
<reference evidence="3 4" key="1">
    <citation type="submission" date="2010-12" db="EMBL/GenBank/DDBJ databases">
        <title>Complete sequence of Ethanoligenens harbinense YUAN-3.</title>
        <authorList>
            <person name="Lucas S."/>
            <person name="Copeland A."/>
            <person name="Lapidus A."/>
            <person name="Cheng J.-F."/>
            <person name="Bruce D."/>
            <person name="Goodwin L."/>
            <person name="Pitluck S."/>
            <person name="Chertkov O."/>
            <person name="Misra M."/>
            <person name="Detter J.C."/>
            <person name="Han C."/>
            <person name="Tapia R."/>
            <person name="Land M."/>
            <person name="Hauser L."/>
            <person name="Jeffries C."/>
            <person name="Kyrpides N."/>
            <person name="Ivanova N."/>
            <person name="Mikhailova N."/>
            <person name="Wang A."/>
            <person name="Mouttaki H."/>
            <person name="He Z."/>
            <person name="Zhou J."/>
            <person name="Hemme C.L."/>
            <person name="Woyke T."/>
        </authorList>
    </citation>
    <scope>NUCLEOTIDE SEQUENCE [LARGE SCALE GENOMIC DNA]</scope>
    <source>
        <strain evidence="4">DSM 18485 / JCM 12961 / CGMCC 1.5033 / YUAN-3</strain>
    </source>
</reference>
<feature type="binding site" evidence="2">
    <location>
        <position position="30"/>
    </location>
    <ligand>
        <name>substrate</name>
    </ligand>
</feature>
<dbReference type="PANTHER" id="PTHR10291:SF0">
    <property type="entry name" value="DEHYDRODOLICHYL DIPHOSPHATE SYNTHASE 2"/>
    <property type="match status" value="1"/>
</dbReference>
<feature type="binding site" evidence="2">
    <location>
        <position position="76"/>
    </location>
    <ligand>
        <name>substrate</name>
    </ligand>
</feature>
<dbReference type="Proteomes" id="UP000001551">
    <property type="component" value="Chromosome"/>
</dbReference>
<dbReference type="AlphaFoldDB" id="E6U8S1"/>
<dbReference type="eggNOG" id="COG0020">
    <property type="taxonomic scope" value="Bacteria"/>
</dbReference>
<gene>
    <name evidence="3" type="ordered locus">Ethha_1621</name>
</gene>
<comment type="similarity">
    <text evidence="2">Belongs to the UPP synthase family.</text>
</comment>
<dbReference type="NCBIfam" id="TIGR00055">
    <property type="entry name" value="uppS"/>
    <property type="match status" value="1"/>
</dbReference>
<keyword evidence="2" id="KW-0479">Metal-binding</keyword>
<dbReference type="InterPro" id="IPR036424">
    <property type="entry name" value="UPP_synth-like_sf"/>
</dbReference>
<evidence type="ECO:0000313" key="3">
    <source>
        <dbReference type="EMBL" id="ADU27156.1"/>
    </source>
</evidence>
<dbReference type="STRING" id="663278.Ethha_1621"/>
<feature type="binding site" evidence="2">
    <location>
        <position position="74"/>
    </location>
    <ligand>
        <name>substrate</name>
    </ligand>
</feature>
<feature type="binding site" evidence="2">
    <location>
        <position position="38"/>
    </location>
    <ligand>
        <name>substrate</name>
    </ligand>
</feature>
<dbReference type="SUPFAM" id="SSF64005">
    <property type="entry name" value="Undecaprenyl diphosphate synthase"/>
    <property type="match status" value="1"/>
</dbReference>
<dbReference type="EMBL" id="CP002400">
    <property type="protein sequence ID" value="ADU27156.1"/>
    <property type="molecule type" value="Genomic_DNA"/>
</dbReference>